<dbReference type="SUPFAM" id="SSF46894">
    <property type="entry name" value="C-terminal effector domain of the bipartite response regulators"/>
    <property type="match status" value="1"/>
</dbReference>
<dbReference type="Pfam" id="PF00072">
    <property type="entry name" value="Response_reg"/>
    <property type="match status" value="1"/>
</dbReference>
<keyword evidence="4" id="KW-0238">DNA-binding</keyword>
<dbReference type="SUPFAM" id="SSF52172">
    <property type="entry name" value="CheY-like"/>
    <property type="match status" value="1"/>
</dbReference>
<dbReference type="RefSeq" id="WP_091647590.1">
    <property type="nucleotide sequence ID" value="NZ_FNHQ01000002.1"/>
</dbReference>
<evidence type="ECO:0000256" key="1">
    <source>
        <dbReference type="ARBA" id="ARBA00022553"/>
    </source>
</evidence>
<dbReference type="Gene3D" id="1.10.10.10">
    <property type="entry name" value="Winged helix-like DNA-binding domain superfamily/Winged helix DNA-binding domain"/>
    <property type="match status" value="1"/>
</dbReference>
<dbReference type="Gene3D" id="3.40.50.2300">
    <property type="match status" value="1"/>
</dbReference>
<dbReference type="PROSITE" id="PS50110">
    <property type="entry name" value="RESPONSE_REGULATORY"/>
    <property type="match status" value="1"/>
</dbReference>
<evidence type="ECO:0000313" key="8">
    <source>
        <dbReference type="EMBL" id="SDM15883.1"/>
    </source>
</evidence>
<dbReference type="InterPro" id="IPR036388">
    <property type="entry name" value="WH-like_DNA-bd_sf"/>
</dbReference>
<evidence type="ECO:0000256" key="6">
    <source>
        <dbReference type="PROSITE-ProRule" id="PRU00169"/>
    </source>
</evidence>
<dbReference type="AlphaFoldDB" id="A0A1G9QY48"/>
<evidence type="ECO:0000313" key="9">
    <source>
        <dbReference type="Proteomes" id="UP000199309"/>
    </source>
</evidence>
<dbReference type="InterPro" id="IPR001789">
    <property type="entry name" value="Sig_transdc_resp-reg_receiver"/>
</dbReference>
<evidence type="ECO:0000256" key="3">
    <source>
        <dbReference type="ARBA" id="ARBA00023015"/>
    </source>
</evidence>
<organism evidence="8 9">
    <name type="scientific">Megasphaera paucivorans</name>
    <dbReference type="NCBI Taxonomy" id="349095"/>
    <lineage>
        <taxon>Bacteria</taxon>
        <taxon>Bacillati</taxon>
        <taxon>Bacillota</taxon>
        <taxon>Negativicutes</taxon>
        <taxon>Veillonellales</taxon>
        <taxon>Veillonellaceae</taxon>
        <taxon>Megasphaera</taxon>
    </lineage>
</organism>
<dbReference type="InterPro" id="IPR039420">
    <property type="entry name" value="WalR-like"/>
</dbReference>
<gene>
    <name evidence="8" type="ORF">SAMN05660299_00325</name>
</gene>
<proteinExistence type="predicted"/>
<keyword evidence="5" id="KW-0804">Transcription</keyword>
<dbReference type="EMBL" id="FNHQ01000002">
    <property type="protein sequence ID" value="SDM15883.1"/>
    <property type="molecule type" value="Genomic_DNA"/>
</dbReference>
<evidence type="ECO:0000256" key="2">
    <source>
        <dbReference type="ARBA" id="ARBA00023012"/>
    </source>
</evidence>
<dbReference type="STRING" id="349095.SAMN05660299_00325"/>
<dbReference type="PANTHER" id="PTHR48111:SF1">
    <property type="entry name" value="TWO-COMPONENT RESPONSE REGULATOR ORR33"/>
    <property type="match status" value="1"/>
</dbReference>
<dbReference type="GO" id="GO:0006355">
    <property type="term" value="P:regulation of DNA-templated transcription"/>
    <property type="evidence" value="ECO:0007669"/>
    <property type="project" value="InterPro"/>
</dbReference>
<dbReference type="InterPro" id="IPR011006">
    <property type="entry name" value="CheY-like_superfamily"/>
</dbReference>
<evidence type="ECO:0000256" key="5">
    <source>
        <dbReference type="ARBA" id="ARBA00023163"/>
    </source>
</evidence>
<sequence length="266" mass="30383">MNIIYVDDEVAAVEKFEYIIHTLDHVTTLKTFTEAAPAQEYAEQHTIDIAFLDIEMPGIRGLELAKILRKINSNTKIVFLTAYDTFALDAFDAEAVSYILKPYNKECICQAIEKAEQIIYTPTKQVFIRTLPFFDVYVNHKLLYFNSEKAKELLAVLVDAAGGSVTTEQIIGHLWADRPYDAGAQALCRVTYKRLREILNIAGIGFILASGTAQRFVHSEFYESDYKRLLTGDEEVIAIYDGRYMAHYYWAEETNARIQSYINSLK</sequence>
<protein>
    <submittedName>
        <fullName evidence="8">Two-component response regulator, SAPR family, consists of REC, wHTH and BTAD domains</fullName>
    </submittedName>
</protein>
<keyword evidence="3" id="KW-0805">Transcription regulation</keyword>
<dbReference type="GO" id="GO:0032993">
    <property type="term" value="C:protein-DNA complex"/>
    <property type="evidence" value="ECO:0007669"/>
    <property type="project" value="TreeGrafter"/>
</dbReference>
<dbReference type="GO" id="GO:0000156">
    <property type="term" value="F:phosphorelay response regulator activity"/>
    <property type="evidence" value="ECO:0007669"/>
    <property type="project" value="TreeGrafter"/>
</dbReference>
<dbReference type="SMART" id="SM00448">
    <property type="entry name" value="REC"/>
    <property type="match status" value="1"/>
</dbReference>
<feature type="modified residue" description="4-aspartylphosphate" evidence="6">
    <location>
        <position position="53"/>
    </location>
</feature>
<keyword evidence="9" id="KW-1185">Reference proteome</keyword>
<dbReference type="GO" id="GO:0005829">
    <property type="term" value="C:cytosol"/>
    <property type="evidence" value="ECO:0007669"/>
    <property type="project" value="TreeGrafter"/>
</dbReference>
<dbReference type="GO" id="GO:0000976">
    <property type="term" value="F:transcription cis-regulatory region binding"/>
    <property type="evidence" value="ECO:0007669"/>
    <property type="project" value="TreeGrafter"/>
</dbReference>
<dbReference type="OrthoDB" id="9779387at2"/>
<keyword evidence="1 6" id="KW-0597">Phosphoprotein</keyword>
<accession>A0A1G9QY48</accession>
<dbReference type="Proteomes" id="UP000199309">
    <property type="component" value="Unassembled WGS sequence"/>
</dbReference>
<evidence type="ECO:0000259" key="7">
    <source>
        <dbReference type="PROSITE" id="PS50110"/>
    </source>
</evidence>
<dbReference type="PANTHER" id="PTHR48111">
    <property type="entry name" value="REGULATOR OF RPOS"/>
    <property type="match status" value="1"/>
</dbReference>
<name>A0A1G9QY48_9FIRM</name>
<keyword evidence="2" id="KW-0902">Two-component regulatory system</keyword>
<dbReference type="InterPro" id="IPR016032">
    <property type="entry name" value="Sig_transdc_resp-reg_C-effctor"/>
</dbReference>
<evidence type="ECO:0000256" key="4">
    <source>
        <dbReference type="ARBA" id="ARBA00023125"/>
    </source>
</evidence>
<feature type="domain" description="Response regulatory" evidence="7">
    <location>
        <begin position="2"/>
        <end position="116"/>
    </location>
</feature>
<reference evidence="8 9" key="1">
    <citation type="submission" date="2016-10" db="EMBL/GenBank/DDBJ databases">
        <authorList>
            <person name="de Groot N.N."/>
        </authorList>
    </citation>
    <scope>NUCLEOTIDE SEQUENCE [LARGE SCALE GENOMIC DNA]</scope>
    <source>
        <strain evidence="8 9">DSM 16981</strain>
    </source>
</reference>